<protein>
    <recommendedName>
        <fullName evidence="7">Bifunctional uridylyltransferase/uridylyl-removing enzyme</fullName>
        <shortName evidence="7">UTase/UR</shortName>
    </recommendedName>
    <alternativeName>
        <fullName evidence="7">Bifunctional [protein-PII] modification enzyme</fullName>
    </alternativeName>
    <alternativeName>
        <fullName evidence="7">Bifunctional nitrogen sensor protein</fullName>
    </alternativeName>
    <domain>
        <recommendedName>
            <fullName evidence="7">[Protein-PII] uridylyltransferase</fullName>
            <shortName evidence="7">PII uridylyltransferase</shortName>
            <shortName evidence="7">UTase</shortName>
            <ecNumber evidence="7">2.7.7.59</ecNumber>
        </recommendedName>
    </domain>
    <domain>
        <recommendedName>
            <fullName evidence="7">[Protein-PII]-UMP uridylyl-removing enzyme</fullName>
            <shortName evidence="7">UR</shortName>
            <ecNumber evidence="7">3.1.4.-</ecNumber>
        </recommendedName>
    </domain>
</protein>
<dbReference type="InterPro" id="IPR043519">
    <property type="entry name" value="NT_sf"/>
</dbReference>
<dbReference type="InterPro" id="IPR003607">
    <property type="entry name" value="HD/PDEase_dom"/>
</dbReference>
<dbReference type="NCBIfam" id="NF002895">
    <property type="entry name" value="PRK03381.1"/>
    <property type="match status" value="1"/>
</dbReference>
<evidence type="ECO:0000313" key="10">
    <source>
        <dbReference type="EMBL" id="TQJ09821.1"/>
    </source>
</evidence>
<dbReference type="InterPro" id="IPR045865">
    <property type="entry name" value="ACT-like_dom_sf"/>
</dbReference>
<keyword evidence="5 7" id="KW-0460">Magnesium</keyword>
<evidence type="ECO:0000259" key="9">
    <source>
        <dbReference type="PROSITE" id="PS51831"/>
    </source>
</evidence>
<comment type="activity regulation">
    <text evidence="7">Uridylyltransferase (UTase) activity is inhibited by glutamine, while glutamine activates uridylyl-removing (UR) activity.</text>
</comment>
<comment type="similarity">
    <text evidence="7">Belongs to the GlnD family.</text>
</comment>
<evidence type="ECO:0000256" key="2">
    <source>
        <dbReference type="ARBA" id="ARBA00022695"/>
    </source>
</evidence>
<dbReference type="GO" id="GO:0008081">
    <property type="term" value="F:phosphoric diester hydrolase activity"/>
    <property type="evidence" value="ECO:0007669"/>
    <property type="project" value="UniProtKB-UniRule"/>
</dbReference>
<dbReference type="CDD" id="cd04873">
    <property type="entry name" value="ACT_UUR-ACR-like"/>
    <property type="match status" value="1"/>
</dbReference>
<dbReference type="PANTHER" id="PTHR47320:SF1">
    <property type="entry name" value="BIFUNCTIONAL URIDYLYLTRANSFERASE_URIDYLYL-REMOVING ENZYME"/>
    <property type="match status" value="1"/>
</dbReference>
<feature type="region of interest" description="Uridylyltransferase" evidence="7">
    <location>
        <begin position="1"/>
        <end position="308"/>
    </location>
</feature>
<dbReference type="Pfam" id="PF01966">
    <property type="entry name" value="HD"/>
    <property type="match status" value="1"/>
</dbReference>
<dbReference type="EC" id="2.7.7.59" evidence="7"/>
<evidence type="ECO:0000256" key="5">
    <source>
        <dbReference type="ARBA" id="ARBA00022842"/>
    </source>
</evidence>
<feature type="domain" description="ACT" evidence="8">
    <location>
        <begin position="608"/>
        <end position="688"/>
    </location>
</feature>
<dbReference type="PROSITE" id="PS51671">
    <property type="entry name" value="ACT"/>
    <property type="match status" value="2"/>
</dbReference>
<dbReference type="PIRSF" id="PIRSF006288">
    <property type="entry name" value="PII_uridyltransf"/>
    <property type="match status" value="1"/>
</dbReference>
<dbReference type="InterPro" id="IPR013546">
    <property type="entry name" value="PII_UdlTrfase/GS_AdlTrfase"/>
</dbReference>
<feature type="domain" description="HD" evidence="9">
    <location>
        <begin position="423"/>
        <end position="525"/>
    </location>
</feature>
<evidence type="ECO:0000313" key="11">
    <source>
        <dbReference type="Proteomes" id="UP000317893"/>
    </source>
</evidence>
<reference evidence="10 11" key="1">
    <citation type="submission" date="2019-06" db="EMBL/GenBank/DDBJ databases">
        <title>Sequencing the genomes of 1000 actinobacteria strains.</title>
        <authorList>
            <person name="Klenk H.-P."/>
        </authorList>
    </citation>
    <scope>NUCLEOTIDE SEQUENCE [LARGE SCALE GENOMIC DNA]</scope>
    <source>
        <strain evidence="10 11">DSM 18607</strain>
    </source>
</reference>
<dbReference type="SMART" id="SM00471">
    <property type="entry name" value="HDc"/>
    <property type="match status" value="1"/>
</dbReference>
<dbReference type="Proteomes" id="UP000317893">
    <property type="component" value="Unassembled WGS sequence"/>
</dbReference>
<comment type="function">
    <text evidence="7">Modifies, by uridylylation and deuridylylation, the PII regulatory proteins (GlnB and homologs), in response to the nitrogen status of the cell that GlnD senses through the glutamine level. Under low glutamine levels, catalyzes the conversion of the PII proteins and UTP to PII-UMP and PPi, while under higher glutamine levels, GlnD hydrolyzes PII-UMP to PII and UMP (deuridylylation). Thus, controls uridylylation state and activity of the PII proteins, and plays an important role in the regulation of nitrogen metabolism.</text>
</comment>
<evidence type="ECO:0000259" key="8">
    <source>
        <dbReference type="PROSITE" id="PS51671"/>
    </source>
</evidence>
<organism evidence="10 11">
    <name type="scientific">Lapillicoccus jejuensis</name>
    <dbReference type="NCBI Taxonomy" id="402171"/>
    <lineage>
        <taxon>Bacteria</taxon>
        <taxon>Bacillati</taxon>
        <taxon>Actinomycetota</taxon>
        <taxon>Actinomycetes</taxon>
        <taxon>Micrococcales</taxon>
        <taxon>Intrasporangiaceae</taxon>
        <taxon>Lapillicoccus</taxon>
    </lineage>
</organism>
<dbReference type="EMBL" id="VFMN01000001">
    <property type="protein sequence ID" value="TQJ09821.1"/>
    <property type="molecule type" value="Genomic_DNA"/>
</dbReference>
<keyword evidence="4 7" id="KW-0378">Hydrolase</keyword>
<dbReference type="InterPro" id="IPR006674">
    <property type="entry name" value="HD_domain"/>
</dbReference>
<evidence type="ECO:0000256" key="1">
    <source>
        <dbReference type="ARBA" id="ARBA00022679"/>
    </source>
</evidence>
<comment type="caution">
    <text evidence="10">The sequence shown here is derived from an EMBL/GenBank/DDBJ whole genome shotgun (WGS) entry which is preliminary data.</text>
</comment>
<keyword evidence="6 7" id="KW-0511">Multifunctional enzyme</keyword>
<dbReference type="Gene3D" id="1.10.3090.10">
    <property type="entry name" value="cca-adding enzyme, domain 2"/>
    <property type="match status" value="1"/>
</dbReference>
<comment type="domain">
    <text evidence="7">Has four distinct domains: an N-terminal nucleotidyltransferase (NT) domain responsible for UTase activity, a central HD domain that encodes UR activity, and two C-terminal ACT domains that seem to have a role in glutamine sensing.</text>
</comment>
<proteinExistence type="inferred from homology"/>
<accession>A0A542E3A8</accession>
<gene>
    <name evidence="7" type="primary">glnD</name>
    <name evidence="10" type="ORF">FB458_2937</name>
</gene>
<dbReference type="Pfam" id="PF08335">
    <property type="entry name" value="GlnD_UR_UTase"/>
    <property type="match status" value="1"/>
</dbReference>
<keyword evidence="3" id="KW-0677">Repeat</keyword>
<comment type="catalytic activity">
    <reaction evidence="7">
        <text>[protein-PII]-L-tyrosine + UTP = [protein-PII]-uridylyl-L-tyrosine + diphosphate</text>
        <dbReference type="Rhea" id="RHEA:13673"/>
        <dbReference type="Rhea" id="RHEA-COMP:12147"/>
        <dbReference type="Rhea" id="RHEA-COMP:12148"/>
        <dbReference type="ChEBI" id="CHEBI:33019"/>
        <dbReference type="ChEBI" id="CHEBI:46398"/>
        <dbReference type="ChEBI" id="CHEBI:46858"/>
        <dbReference type="ChEBI" id="CHEBI:90602"/>
        <dbReference type="EC" id="2.7.7.59"/>
    </reaction>
</comment>
<comment type="cofactor">
    <cofactor evidence="7">
        <name>Mg(2+)</name>
        <dbReference type="ChEBI" id="CHEBI:18420"/>
    </cofactor>
</comment>
<keyword evidence="1 7" id="KW-0808">Transferase</keyword>
<dbReference type="SUPFAM" id="SSF109604">
    <property type="entry name" value="HD-domain/PDEase-like"/>
    <property type="match status" value="1"/>
</dbReference>
<feature type="domain" description="ACT" evidence="8">
    <location>
        <begin position="718"/>
        <end position="790"/>
    </location>
</feature>
<name>A0A542E3A8_9MICO</name>
<dbReference type="EC" id="3.1.4.-" evidence="7"/>
<evidence type="ECO:0000256" key="6">
    <source>
        <dbReference type="ARBA" id="ARBA00023268"/>
    </source>
</evidence>
<dbReference type="AlphaFoldDB" id="A0A542E3A8"/>
<evidence type="ECO:0000256" key="3">
    <source>
        <dbReference type="ARBA" id="ARBA00022737"/>
    </source>
</evidence>
<comment type="caution">
    <text evidence="7">Lacks conserved residue(s) required for the propagation of feature annotation.</text>
</comment>
<comment type="catalytic activity">
    <reaction evidence="7">
        <text>[protein-PII]-uridylyl-L-tyrosine + H2O = [protein-PII]-L-tyrosine + UMP + H(+)</text>
        <dbReference type="Rhea" id="RHEA:48600"/>
        <dbReference type="Rhea" id="RHEA-COMP:12147"/>
        <dbReference type="Rhea" id="RHEA-COMP:12148"/>
        <dbReference type="ChEBI" id="CHEBI:15377"/>
        <dbReference type="ChEBI" id="CHEBI:15378"/>
        <dbReference type="ChEBI" id="CHEBI:46858"/>
        <dbReference type="ChEBI" id="CHEBI:57865"/>
        <dbReference type="ChEBI" id="CHEBI:90602"/>
    </reaction>
</comment>
<dbReference type="PROSITE" id="PS51831">
    <property type="entry name" value="HD"/>
    <property type="match status" value="1"/>
</dbReference>
<dbReference type="SUPFAM" id="SSF81301">
    <property type="entry name" value="Nucleotidyltransferase"/>
    <property type="match status" value="1"/>
</dbReference>
<dbReference type="CDD" id="cd04899">
    <property type="entry name" value="ACT_ACR-UUR-like_2"/>
    <property type="match status" value="1"/>
</dbReference>
<keyword evidence="2 7" id="KW-0548">Nucleotidyltransferase</keyword>
<dbReference type="InterPro" id="IPR002912">
    <property type="entry name" value="ACT_dom"/>
</dbReference>
<keyword evidence="11" id="KW-1185">Reference proteome</keyword>
<dbReference type="HAMAP" id="MF_00277">
    <property type="entry name" value="PII_uridylyl_transf"/>
    <property type="match status" value="1"/>
</dbReference>
<dbReference type="SUPFAM" id="SSF81593">
    <property type="entry name" value="Nucleotidyltransferase substrate binding subunit/domain"/>
    <property type="match status" value="1"/>
</dbReference>
<dbReference type="InterPro" id="IPR010043">
    <property type="entry name" value="UTase/UR"/>
</dbReference>
<evidence type="ECO:0000256" key="7">
    <source>
        <dbReference type="HAMAP-Rule" id="MF_00277"/>
    </source>
</evidence>
<sequence length="790" mass="84019">MPDVKPDVTTRRLDLAGTRSFAAPGAGTARRTALARFGHEWLGELWSAATDGRVVPGVALAAVGSLARRDGGPLSDYDLVLLHQTRALGGADLNALADRLWYPIWDAGVKLDHSVRTVNQCRTVAGADLSAAVGLLDITYVAGDEEVVNAARSTVAHDWRGNARTRLPQLQEGIVARHARQGDLAHLIEPDLKEARGGLRDMTVLRALTAAWLADRPHGEVDDAYARLLDVRDAVHVVTGRGRDRLGREDHDAAAALLGYPDSDLLLTDVSASARTIAYALDGTLRRAAQSQRARTLRVGPRRPRLTPLGYGLFLHDGEAVLGPGVDPRSDPLLILRAALVAARNGVTIAPTTLANLAAHCPPLPEPWPEQALAVLGDLLATGPGLVAVWEGLDLAGVVERWIPEWSAVRSRPQRNAVHRHTVDRHLVETVVRASGLLREVARPDLLLLAALLHDIGKVAGSRDHSETGAPIADRVLARMGVVDADRELVVRLVREHLTLIDLATRRDGDDPATVAAVSDAVGGDVATLDLLRALTEADASAAGPAAWTDWRASLLAKLVGTARTALEQGAPPTEGYRPPDPVPDEVHLRLATGQPYVVVTPLGGAHRVDVFDRDRLGLFADTAGLLAAQGHIVRSAVVRTVDGVAANEWHVETPGGDAPDEGAVMRGLMRLSEGDREPIAVLERRRRTPADSSRATSGSPGQTRAMVISHASDTATVIEVRAGDRPGLLHEIGMTLARASLSVRSAHIATYAGQALDTFYVTEFGGRPLPPARVAQAVSMIIDTCDGVG</sequence>
<dbReference type="RefSeq" id="WP_246061238.1">
    <property type="nucleotide sequence ID" value="NZ_BAAAPR010000007.1"/>
</dbReference>
<dbReference type="PANTHER" id="PTHR47320">
    <property type="entry name" value="BIFUNCTIONAL URIDYLYLTRANSFERASE/URIDYLYL-REMOVING ENZYME"/>
    <property type="match status" value="1"/>
</dbReference>
<dbReference type="SUPFAM" id="SSF55021">
    <property type="entry name" value="ACT-like"/>
    <property type="match status" value="1"/>
</dbReference>
<dbReference type="GO" id="GO:0008773">
    <property type="term" value="F:[protein-PII] uridylyltransferase activity"/>
    <property type="evidence" value="ECO:0007669"/>
    <property type="project" value="UniProtKB-UniRule"/>
</dbReference>
<evidence type="ECO:0000256" key="4">
    <source>
        <dbReference type="ARBA" id="ARBA00022801"/>
    </source>
</evidence>
<dbReference type="GO" id="GO:0006808">
    <property type="term" value="P:regulation of nitrogen utilization"/>
    <property type="evidence" value="ECO:0007669"/>
    <property type="project" value="UniProtKB-UniRule"/>
</dbReference>